<keyword evidence="11" id="KW-1185">Reference proteome</keyword>
<dbReference type="InterPro" id="IPR041916">
    <property type="entry name" value="Anti_sigma_zinc_sf"/>
</dbReference>
<evidence type="ECO:0000313" key="10">
    <source>
        <dbReference type="EMBL" id="ROP41247.1"/>
    </source>
</evidence>
<organism evidence="10 11">
    <name type="scientific">Saccharothrix texasensis</name>
    <dbReference type="NCBI Taxonomy" id="103734"/>
    <lineage>
        <taxon>Bacteria</taxon>
        <taxon>Bacillati</taxon>
        <taxon>Actinomycetota</taxon>
        <taxon>Actinomycetes</taxon>
        <taxon>Pseudonocardiales</taxon>
        <taxon>Pseudonocardiaceae</taxon>
        <taxon>Saccharothrix</taxon>
    </lineage>
</organism>
<evidence type="ECO:0000256" key="3">
    <source>
        <dbReference type="ARBA" id="ARBA00022989"/>
    </source>
</evidence>
<feature type="domain" description="Putative zinc-finger" evidence="9">
    <location>
        <begin position="8"/>
        <end position="37"/>
    </location>
</feature>
<keyword evidence="5 8" id="KW-0472">Membrane</keyword>
<evidence type="ECO:0000256" key="8">
    <source>
        <dbReference type="SAM" id="Phobius"/>
    </source>
</evidence>
<evidence type="ECO:0000256" key="2">
    <source>
        <dbReference type="ARBA" id="ARBA00022692"/>
    </source>
</evidence>
<dbReference type="OrthoDB" id="5185837at2"/>
<evidence type="ECO:0000256" key="4">
    <source>
        <dbReference type="ARBA" id="ARBA00023015"/>
    </source>
</evidence>
<dbReference type="PANTHER" id="PTHR37461:SF1">
    <property type="entry name" value="ANTI-SIGMA-K FACTOR RSKA"/>
    <property type="match status" value="1"/>
</dbReference>
<evidence type="ECO:0000256" key="7">
    <source>
        <dbReference type="SAM" id="MobiDB-lite"/>
    </source>
</evidence>
<dbReference type="RefSeq" id="WP_123746397.1">
    <property type="nucleotide sequence ID" value="NZ_RJKM01000001.1"/>
</dbReference>
<accession>A0A3N1HFJ6</accession>
<keyword evidence="4" id="KW-0805">Transcription regulation</keyword>
<dbReference type="InterPro" id="IPR027383">
    <property type="entry name" value="Znf_put"/>
</dbReference>
<protein>
    <submittedName>
        <fullName evidence="10">Putative zinc finger protein</fullName>
    </submittedName>
</protein>
<dbReference type="PANTHER" id="PTHR37461">
    <property type="entry name" value="ANTI-SIGMA-K FACTOR RSKA"/>
    <property type="match status" value="1"/>
</dbReference>
<gene>
    <name evidence="10" type="ORF">EDD40_6676</name>
</gene>
<feature type="region of interest" description="Disordered" evidence="7">
    <location>
        <begin position="124"/>
        <end position="145"/>
    </location>
</feature>
<dbReference type="Proteomes" id="UP000268727">
    <property type="component" value="Unassembled WGS sequence"/>
</dbReference>
<feature type="transmembrane region" description="Helical" evidence="8">
    <location>
        <begin position="90"/>
        <end position="110"/>
    </location>
</feature>
<keyword evidence="3 8" id="KW-1133">Transmembrane helix</keyword>
<name>A0A3N1HFJ6_9PSEU</name>
<comment type="caution">
    <text evidence="10">The sequence shown here is derived from an EMBL/GenBank/DDBJ whole genome shotgun (WGS) entry which is preliminary data.</text>
</comment>
<dbReference type="GO" id="GO:0006417">
    <property type="term" value="P:regulation of translation"/>
    <property type="evidence" value="ECO:0007669"/>
    <property type="project" value="TreeGrafter"/>
</dbReference>
<evidence type="ECO:0000313" key="11">
    <source>
        <dbReference type="Proteomes" id="UP000268727"/>
    </source>
</evidence>
<keyword evidence="2 8" id="KW-0812">Transmembrane</keyword>
<dbReference type="GO" id="GO:0016020">
    <property type="term" value="C:membrane"/>
    <property type="evidence" value="ECO:0007669"/>
    <property type="project" value="UniProtKB-SubCell"/>
</dbReference>
<comment type="subcellular location">
    <subcellularLocation>
        <location evidence="1">Membrane</location>
        <topology evidence="1">Single-pass membrane protein</topology>
    </subcellularLocation>
</comment>
<evidence type="ECO:0000256" key="5">
    <source>
        <dbReference type="ARBA" id="ARBA00023136"/>
    </source>
</evidence>
<dbReference type="Gene3D" id="1.10.10.1320">
    <property type="entry name" value="Anti-sigma factor, zinc-finger domain"/>
    <property type="match status" value="1"/>
</dbReference>
<reference evidence="10 11" key="1">
    <citation type="submission" date="2018-11" db="EMBL/GenBank/DDBJ databases">
        <title>Sequencing the genomes of 1000 actinobacteria strains.</title>
        <authorList>
            <person name="Klenk H.-P."/>
        </authorList>
    </citation>
    <scope>NUCLEOTIDE SEQUENCE [LARGE SCALE GENOMIC DNA]</scope>
    <source>
        <strain evidence="10 11">DSM 44231</strain>
    </source>
</reference>
<sequence length="233" mass="24197">MTADHDPQLLGAYVLGALDEREARAVEDHVASCPGCAAELAELRAVEEAMGDVPPEALLDGPPEGGDLLLRRALRQVRSERGDRLRRRRVGLGLVAAAVAAVVLGGGFAVGRSTAPDVGAVQQTTTVPAPPAGTKVGSATDPDTGARMTVQVRPAAGWVRVNASVAGVERDEKCRLFVVAKDGRRAEAGSWLVSAAGEKDGTNLDGSALIAPEDVAAIEVRNFDDERIVVVPV</sequence>
<dbReference type="GO" id="GO:0016989">
    <property type="term" value="F:sigma factor antagonist activity"/>
    <property type="evidence" value="ECO:0007669"/>
    <property type="project" value="TreeGrafter"/>
</dbReference>
<proteinExistence type="predicted"/>
<keyword evidence="6" id="KW-0804">Transcription</keyword>
<dbReference type="EMBL" id="RJKM01000001">
    <property type="protein sequence ID" value="ROP41247.1"/>
    <property type="molecule type" value="Genomic_DNA"/>
</dbReference>
<evidence type="ECO:0000256" key="6">
    <source>
        <dbReference type="ARBA" id="ARBA00023163"/>
    </source>
</evidence>
<dbReference type="AlphaFoldDB" id="A0A3N1HFJ6"/>
<evidence type="ECO:0000256" key="1">
    <source>
        <dbReference type="ARBA" id="ARBA00004167"/>
    </source>
</evidence>
<dbReference type="Pfam" id="PF13490">
    <property type="entry name" value="zf-HC2"/>
    <property type="match status" value="1"/>
</dbReference>
<evidence type="ECO:0000259" key="9">
    <source>
        <dbReference type="Pfam" id="PF13490"/>
    </source>
</evidence>
<dbReference type="InterPro" id="IPR051474">
    <property type="entry name" value="Anti-sigma-K/W_factor"/>
</dbReference>